<proteinExistence type="predicted"/>
<organism evidence="2 3">
    <name type="scientific">Desulfatibacillum alkenivorans DSM 16219</name>
    <dbReference type="NCBI Taxonomy" id="1121393"/>
    <lineage>
        <taxon>Bacteria</taxon>
        <taxon>Pseudomonadati</taxon>
        <taxon>Thermodesulfobacteriota</taxon>
        <taxon>Desulfobacteria</taxon>
        <taxon>Desulfobacterales</taxon>
        <taxon>Desulfatibacillaceae</taxon>
        <taxon>Desulfatibacillum</taxon>
    </lineage>
</organism>
<dbReference type="STRING" id="1121393.SAMN02745216_01244"/>
<evidence type="ECO:0000313" key="2">
    <source>
        <dbReference type="EMBL" id="SHJ22500.1"/>
    </source>
</evidence>
<feature type="region of interest" description="Disordered" evidence="1">
    <location>
        <begin position="1"/>
        <end position="70"/>
    </location>
</feature>
<name>A0A1M6HJW9_9BACT</name>
<protein>
    <submittedName>
        <fullName evidence="2">Uncharacterized protein</fullName>
    </submittedName>
</protein>
<feature type="compositionally biased region" description="Basic and acidic residues" evidence="1">
    <location>
        <begin position="22"/>
        <end position="59"/>
    </location>
</feature>
<dbReference type="Proteomes" id="UP000183994">
    <property type="component" value="Unassembled WGS sequence"/>
</dbReference>
<dbReference type="EMBL" id="FQZU01000005">
    <property type="protein sequence ID" value="SHJ22500.1"/>
    <property type="molecule type" value="Genomic_DNA"/>
</dbReference>
<accession>A0A1M6HJW9</accession>
<feature type="compositionally biased region" description="Basic and acidic residues" evidence="1">
    <location>
        <begin position="1"/>
        <end position="11"/>
    </location>
</feature>
<gene>
    <name evidence="2" type="ORF">SAMN02745216_01244</name>
</gene>
<evidence type="ECO:0000313" key="3">
    <source>
        <dbReference type="Proteomes" id="UP000183994"/>
    </source>
</evidence>
<evidence type="ECO:0000256" key="1">
    <source>
        <dbReference type="SAM" id="MobiDB-lite"/>
    </source>
</evidence>
<reference evidence="3" key="1">
    <citation type="submission" date="2016-11" db="EMBL/GenBank/DDBJ databases">
        <authorList>
            <person name="Varghese N."/>
            <person name="Submissions S."/>
        </authorList>
    </citation>
    <scope>NUCLEOTIDE SEQUENCE [LARGE SCALE GENOMIC DNA]</scope>
    <source>
        <strain evidence="3">DSM 16219</strain>
    </source>
</reference>
<dbReference type="AlphaFoldDB" id="A0A1M6HJW9"/>
<keyword evidence="3" id="KW-1185">Reference proteome</keyword>
<sequence length="70" mass="7924">MDIRFRPEPPDAVKGVTPVKDQGADREKWKKRRANPEEKDDSRDSPENDERTAPRKPVKDNAGGIVDVVI</sequence>
<dbReference type="RefSeq" id="WP_073474048.1">
    <property type="nucleotide sequence ID" value="NZ_FQZU01000005.1"/>
</dbReference>
<dbReference type="OrthoDB" id="9895080at2"/>